<feature type="compositionally biased region" description="Basic and acidic residues" evidence="1">
    <location>
        <begin position="233"/>
        <end position="247"/>
    </location>
</feature>
<evidence type="ECO:0000313" key="3">
    <source>
        <dbReference type="EMBL" id="QEU74663.1"/>
    </source>
</evidence>
<sequence length="256" mass="26092">MTIRTGTRALVAAGGTALLVAALSACGSTDVEDAPAESKSFAYDGSSLTIEAEDATVEVVPADVEAVEVTRRVDGWALLGSGPKPSWRLDGDTLTFKVGCKALISDCGSRLEVKVPRGLALTVNADNGKVTASGFDSRLTLASDNGGIVVQDCSGPLDLKSDNGSVLAERISGPTVVARSDNGSVDIGLSAVPDLVDTVSDNGGITIDLPAGKERYAVSATADNGDVSVRVPRGDDSPHVVKAHSDNGEVTVRSAN</sequence>
<evidence type="ECO:0000313" key="4">
    <source>
        <dbReference type="Proteomes" id="UP000326178"/>
    </source>
</evidence>
<organism evidence="3 4">
    <name type="scientific">Streptomyces nitrosporeus</name>
    <dbReference type="NCBI Taxonomy" id="28894"/>
    <lineage>
        <taxon>Bacteria</taxon>
        <taxon>Bacillati</taxon>
        <taxon>Actinomycetota</taxon>
        <taxon>Actinomycetes</taxon>
        <taxon>Kitasatosporales</taxon>
        <taxon>Streptomycetaceae</taxon>
        <taxon>Streptomyces</taxon>
    </lineage>
</organism>
<dbReference type="RefSeq" id="WP_150489965.1">
    <property type="nucleotide sequence ID" value="NZ_BMUV01000002.1"/>
</dbReference>
<evidence type="ECO:0000256" key="2">
    <source>
        <dbReference type="SAM" id="SignalP"/>
    </source>
</evidence>
<dbReference type="PROSITE" id="PS51257">
    <property type="entry name" value="PROKAR_LIPOPROTEIN"/>
    <property type="match status" value="1"/>
</dbReference>
<accession>A0A5J6FEX0</accession>
<dbReference type="OrthoDB" id="5243271at2"/>
<gene>
    <name evidence="3" type="ORF">CP967_24105</name>
</gene>
<evidence type="ECO:0000256" key="1">
    <source>
        <dbReference type="SAM" id="MobiDB-lite"/>
    </source>
</evidence>
<reference evidence="3 4" key="1">
    <citation type="submission" date="2017-09" db="EMBL/GenBank/DDBJ databases">
        <authorList>
            <person name="Lee N."/>
            <person name="Cho B.-K."/>
        </authorList>
    </citation>
    <scope>NUCLEOTIDE SEQUENCE [LARGE SCALE GENOMIC DNA]</scope>
    <source>
        <strain evidence="3 4">ATCC 12769</strain>
    </source>
</reference>
<proteinExistence type="predicted"/>
<dbReference type="AlphaFoldDB" id="A0A5J6FEX0"/>
<dbReference type="Proteomes" id="UP000326178">
    <property type="component" value="Chromosome"/>
</dbReference>
<keyword evidence="4" id="KW-1185">Reference proteome</keyword>
<feature type="signal peptide" evidence="2">
    <location>
        <begin position="1"/>
        <end position="27"/>
    </location>
</feature>
<name>A0A5J6FEX0_9ACTN</name>
<dbReference type="KEGG" id="snk:CP967_24105"/>
<keyword evidence="2" id="KW-0732">Signal</keyword>
<protein>
    <submittedName>
        <fullName evidence="3">Uncharacterized protein</fullName>
    </submittedName>
</protein>
<dbReference type="EMBL" id="CP023702">
    <property type="protein sequence ID" value="QEU74663.1"/>
    <property type="molecule type" value="Genomic_DNA"/>
</dbReference>
<feature type="region of interest" description="Disordered" evidence="1">
    <location>
        <begin position="233"/>
        <end position="256"/>
    </location>
</feature>
<feature type="chain" id="PRO_5039056857" evidence="2">
    <location>
        <begin position="28"/>
        <end position="256"/>
    </location>
</feature>